<keyword evidence="3" id="KW-1185">Reference proteome</keyword>
<organism evidence="2 3">
    <name type="scientific">Diatraea saccharalis</name>
    <name type="common">sugarcane borer</name>
    <dbReference type="NCBI Taxonomy" id="40085"/>
    <lineage>
        <taxon>Eukaryota</taxon>
        <taxon>Metazoa</taxon>
        <taxon>Ecdysozoa</taxon>
        <taxon>Arthropoda</taxon>
        <taxon>Hexapoda</taxon>
        <taxon>Insecta</taxon>
        <taxon>Pterygota</taxon>
        <taxon>Neoptera</taxon>
        <taxon>Endopterygota</taxon>
        <taxon>Lepidoptera</taxon>
        <taxon>Glossata</taxon>
        <taxon>Ditrysia</taxon>
        <taxon>Pyraloidea</taxon>
        <taxon>Crambidae</taxon>
        <taxon>Crambinae</taxon>
        <taxon>Diatraea</taxon>
    </lineage>
</organism>
<name>A0A9N9WAX2_9NEOP</name>
<feature type="region of interest" description="Disordered" evidence="1">
    <location>
        <begin position="253"/>
        <end position="281"/>
    </location>
</feature>
<evidence type="ECO:0000256" key="1">
    <source>
        <dbReference type="SAM" id="MobiDB-lite"/>
    </source>
</evidence>
<dbReference type="Proteomes" id="UP001153714">
    <property type="component" value="Chromosome 15"/>
</dbReference>
<feature type="region of interest" description="Disordered" evidence="1">
    <location>
        <begin position="186"/>
        <end position="214"/>
    </location>
</feature>
<feature type="compositionally biased region" description="Basic and acidic residues" evidence="1">
    <location>
        <begin position="195"/>
        <end position="204"/>
    </location>
</feature>
<accession>A0A9N9WAX2</accession>
<reference evidence="2" key="1">
    <citation type="submission" date="2021-12" db="EMBL/GenBank/DDBJ databases">
        <authorList>
            <person name="King R."/>
        </authorList>
    </citation>
    <scope>NUCLEOTIDE SEQUENCE</scope>
</reference>
<dbReference type="OrthoDB" id="6908059at2759"/>
<feature type="compositionally biased region" description="Basic and acidic residues" evidence="1">
    <location>
        <begin position="260"/>
        <end position="277"/>
    </location>
</feature>
<dbReference type="EMBL" id="OU893346">
    <property type="protein sequence ID" value="CAG9785978.1"/>
    <property type="molecule type" value="Genomic_DNA"/>
</dbReference>
<protein>
    <submittedName>
        <fullName evidence="2">Uncharacterized protein</fullName>
    </submittedName>
</protein>
<sequence>MSSLWTDKYAILRDLSLAQGCEVPADLEATLAAGDKPPALNIVEETEEEFFKKCNISQDVEGTFAPDFDLIQHMLKMIQPDSSDSEDNNSTVQTCKPDSVVKKNTENNVDSAIKAPDKSNKMAKIEKKVRKRRENVAVNSILQGFLGVKPVADTKTETKIEAMKLLKPIDFMSVNNGIVNSVTKLKSPESSQLNETKKEIDSNDKTNNCQSKLSPMDESIVKVNGWLYSNKSNSSEHKNNLLEWQPNSMFKKKSVTTKSLESDSVKSSPEQKSEKKPTTMYQPSTLANEYYERYIERSKVNTIVREDVWSRAERIMKELDEKKKLENEVAPVIQQQMDTLTSYDEIQLPQHRHLLTGDCIICEIFKKNGVDIDLESLQNTDYDLKWLVKENSSRNKS</sequence>
<gene>
    <name evidence="2" type="ORF">DIATSA_LOCUS3971</name>
</gene>
<evidence type="ECO:0000313" key="2">
    <source>
        <dbReference type="EMBL" id="CAG9785978.1"/>
    </source>
</evidence>
<dbReference type="AlphaFoldDB" id="A0A9N9WAX2"/>
<proteinExistence type="predicted"/>
<reference evidence="2" key="2">
    <citation type="submission" date="2022-10" db="EMBL/GenBank/DDBJ databases">
        <authorList>
            <consortium name="ENA_rothamsted_submissions"/>
            <consortium name="culmorum"/>
            <person name="King R."/>
        </authorList>
    </citation>
    <scope>NUCLEOTIDE SEQUENCE</scope>
</reference>
<evidence type="ECO:0000313" key="3">
    <source>
        <dbReference type="Proteomes" id="UP001153714"/>
    </source>
</evidence>